<proteinExistence type="predicted"/>
<name>A0A168QAD4_ABSGL</name>
<organism evidence="2">
    <name type="scientific">Absidia glauca</name>
    <name type="common">Pin mould</name>
    <dbReference type="NCBI Taxonomy" id="4829"/>
    <lineage>
        <taxon>Eukaryota</taxon>
        <taxon>Fungi</taxon>
        <taxon>Fungi incertae sedis</taxon>
        <taxon>Mucoromycota</taxon>
        <taxon>Mucoromycotina</taxon>
        <taxon>Mucoromycetes</taxon>
        <taxon>Mucorales</taxon>
        <taxon>Cunninghamellaceae</taxon>
        <taxon>Absidia</taxon>
    </lineage>
</organism>
<reference evidence="2" key="1">
    <citation type="submission" date="2016-04" db="EMBL/GenBank/DDBJ databases">
        <authorList>
            <person name="Evans L.H."/>
            <person name="Alamgir A."/>
            <person name="Owens N."/>
            <person name="Weber N.D."/>
            <person name="Virtaneva K."/>
            <person name="Barbian K."/>
            <person name="Babar A."/>
            <person name="Rosenke K."/>
        </authorList>
    </citation>
    <scope>NUCLEOTIDE SEQUENCE [LARGE SCALE GENOMIC DNA]</scope>
    <source>
        <strain evidence="2">CBS 101.48</strain>
    </source>
</reference>
<evidence type="ECO:0000313" key="2">
    <source>
        <dbReference type="EMBL" id="SAM04080.1"/>
    </source>
</evidence>
<sequence length="259" mass="29682">MIPTSIDTTNVKRLDEVSPPPSPPPIHSLYTEGSFYRRSHASPLPTRNNKASIHTSSTRYGRRSPPLLVPKATDLPSPDDAAKPATRRQRMYGYMRSLTIYLLKQLLKKNNLALVINLIHQAWRARFFVARTIRMAHETLTTFPTTEEYAYYRDGMAQAGRLILILAKKEQRQMLMQAAKSQHRHLGVKQRLGALDLRQMVELAHMYMTLILTRVMDFSRFGLYTVIRAIRHLGAWDSLAMAITSVALTRSLQNPSHWM</sequence>
<dbReference type="InParanoid" id="A0A168QAD4"/>
<gene>
    <name evidence="2" type="primary">ABSGL_09940.1 scaffold 11783</name>
</gene>
<accession>A0A168QAD4</accession>
<evidence type="ECO:0000256" key="1">
    <source>
        <dbReference type="SAM" id="MobiDB-lite"/>
    </source>
</evidence>
<protein>
    <submittedName>
        <fullName evidence="2">Uncharacterized protein</fullName>
    </submittedName>
</protein>
<dbReference type="Proteomes" id="UP000078561">
    <property type="component" value="Unassembled WGS sequence"/>
</dbReference>
<dbReference type="EMBL" id="LT554349">
    <property type="protein sequence ID" value="SAM04080.1"/>
    <property type="molecule type" value="Genomic_DNA"/>
</dbReference>
<feature type="region of interest" description="Disordered" evidence="1">
    <location>
        <begin position="1"/>
        <end position="87"/>
    </location>
</feature>
<dbReference type="OrthoDB" id="2277186at2759"/>
<keyword evidence="3" id="KW-1185">Reference proteome</keyword>
<dbReference type="AlphaFoldDB" id="A0A168QAD4"/>
<evidence type="ECO:0000313" key="3">
    <source>
        <dbReference type="Proteomes" id="UP000078561"/>
    </source>
</evidence>
<feature type="compositionally biased region" description="Polar residues" evidence="1">
    <location>
        <begin position="45"/>
        <end position="59"/>
    </location>
</feature>